<dbReference type="EMBL" id="GGEC01077899">
    <property type="protein sequence ID" value="MBX58383.1"/>
    <property type="molecule type" value="Transcribed_RNA"/>
</dbReference>
<protein>
    <submittedName>
        <fullName evidence="1">Uncharacterized protein</fullName>
    </submittedName>
</protein>
<reference evidence="1" key="1">
    <citation type="submission" date="2018-02" db="EMBL/GenBank/DDBJ databases">
        <title>Rhizophora mucronata_Transcriptome.</title>
        <authorList>
            <person name="Meera S.P."/>
            <person name="Sreeshan A."/>
            <person name="Augustine A."/>
        </authorList>
    </citation>
    <scope>NUCLEOTIDE SEQUENCE</scope>
    <source>
        <tissue evidence="1">Leaf</tissue>
    </source>
</reference>
<evidence type="ECO:0000313" key="1">
    <source>
        <dbReference type="EMBL" id="MBX58383.1"/>
    </source>
</evidence>
<organism evidence="1">
    <name type="scientific">Rhizophora mucronata</name>
    <name type="common">Asiatic mangrove</name>
    <dbReference type="NCBI Taxonomy" id="61149"/>
    <lineage>
        <taxon>Eukaryota</taxon>
        <taxon>Viridiplantae</taxon>
        <taxon>Streptophyta</taxon>
        <taxon>Embryophyta</taxon>
        <taxon>Tracheophyta</taxon>
        <taxon>Spermatophyta</taxon>
        <taxon>Magnoliopsida</taxon>
        <taxon>eudicotyledons</taxon>
        <taxon>Gunneridae</taxon>
        <taxon>Pentapetalae</taxon>
        <taxon>rosids</taxon>
        <taxon>fabids</taxon>
        <taxon>Malpighiales</taxon>
        <taxon>Rhizophoraceae</taxon>
        <taxon>Rhizophora</taxon>
    </lineage>
</organism>
<proteinExistence type="predicted"/>
<sequence>MLNPSFPSSNFSLSTPRASRLLLEQKPPF</sequence>
<accession>A0A2P2PUQ5</accession>
<name>A0A2P2PUQ5_RHIMU</name>
<dbReference type="AlphaFoldDB" id="A0A2P2PUQ5"/>